<evidence type="ECO:0000256" key="4">
    <source>
        <dbReference type="ARBA" id="ARBA00022691"/>
    </source>
</evidence>
<name>A0A2S3YUI9_9HYPH</name>
<keyword evidence="2" id="KW-0489">Methyltransferase</keyword>
<evidence type="ECO:0000313" key="8">
    <source>
        <dbReference type="Proteomes" id="UP000237511"/>
    </source>
</evidence>
<feature type="domain" description="Type II methyltransferase M.TaqI-like" evidence="6">
    <location>
        <begin position="600"/>
        <end position="818"/>
    </location>
</feature>
<dbReference type="RefSeq" id="WP_097527230.1">
    <property type="nucleotide sequence ID" value="NZ_LODU01000004.1"/>
</dbReference>
<evidence type="ECO:0000259" key="6">
    <source>
        <dbReference type="Pfam" id="PF07669"/>
    </source>
</evidence>
<dbReference type="GO" id="GO:0004519">
    <property type="term" value="F:endonuclease activity"/>
    <property type="evidence" value="ECO:0007669"/>
    <property type="project" value="UniProtKB-KW"/>
</dbReference>
<keyword evidence="7" id="KW-0540">Nuclease</keyword>
<dbReference type="InterPro" id="IPR029063">
    <property type="entry name" value="SAM-dependent_MTases_sf"/>
</dbReference>
<dbReference type="GO" id="GO:0006304">
    <property type="term" value="P:DNA modification"/>
    <property type="evidence" value="ECO:0007669"/>
    <property type="project" value="InterPro"/>
</dbReference>
<dbReference type="PRINTS" id="PR00507">
    <property type="entry name" value="N12N6MTFRASE"/>
</dbReference>
<dbReference type="InterPro" id="IPR011639">
    <property type="entry name" value="MethylTrfase_TaqI-like_dom"/>
</dbReference>
<accession>A0A2S3YUI9</accession>
<keyword evidence="7" id="KW-0378">Hydrolase</keyword>
<dbReference type="EMBL" id="LODU01000004">
    <property type="protein sequence ID" value="POH35304.1"/>
    <property type="molecule type" value="Genomic_DNA"/>
</dbReference>
<dbReference type="GO" id="GO:0009007">
    <property type="term" value="F:site-specific DNA-methyltransferase (adenine-specific) activity"/>
    <property type="evidence" value="ECO:0007669"/>
    <property type="project" value="UniProtKB-EC"/>
</dbReference>
<evidence type="ECO:0000256" key="3">
    <source>
        <dbReference type="ARBA" id="ARBA00022679"/>
    </source>
</evidence>
<dbReference type="PANTHER" id="PTHR33841">
    <property type="entry name" value="DNA METHYLTRANSFERASE YEEA-RELATED"/>
    <property type="match status" value="1"/>
</dbReference>
<dbReference type="Gene3D" id="3.40.50.150">
    <property type="entry name" value="Vaccinia Virus protein VP39"/>
    <property type="match status" value="1"/>
</dbReference>
<evidence type="ECO:0000313" key="7">
    <source>
        <dbReference type="EMBL" id="POH35304.1"/>
    </source>
</evidence>
<dbReference type="Pfam" id="PF07669">
    <property type="entry name" value="Eco57I"/>
    <property type="match status" value="1"/>
</dbReference>
<dbReference type="PANTHER" id="PTHR33841:SF1">
    <property type="entry name" value="DNA METHYLTRANSFERASE A"/>
    <property type="match status" value="1"/>
</dbReference>
<dbReference type="SUPFAM" id="SSF53335">
    <property type="entry name" value="S-adenosyl-L-methionine-dependent methyltransferases"/>
    <property type="match status" value="1"/>
</dbReference>
<comment type="caution">
    <text evidence="7">The sequence shown here is derived from an EMBL/GenBank/DDBJ whole genome shotgun (WGS) entry which is preliminary data.</text>
</comment>
<dbReference type="EC" id="2.1.1.72" evidence="1"/>
<dbReference type="GO" id="GO:0003676">
    <property type="term" value="F:nucleic acid binding"/>
    <property type="evidence" value="ECO:0007669"/>
    <property type="project" value="InterPro"/>
</dbReference>
<proteinExistence type="predicted"/>
<keyword evidence="4" id="KW-0949">S-adenosyl-L-methionine</keyword>
<evidence type="ECO:0000256" key="1">
    <source>
        <dbReference type="ARBA" id="ARBA00011900"/>
    </source>
</evidence>
<dbReference type="InterPro" id="IPR050953">
    <property type="entry name" value="N4_N6_ade-DNA_methylase"/>
</dbReference>
<dbReference type="GO" id="GO:0032259">
    <property type="term" value="P:methylation"/>
    <property type="evidence" value="ECO:0007669"/>
    <property type="project" value="UniProtKB-KW"/>
</dbReference>
<organism evidence="7 8">
    <name type="scientific">Sinorhizobium americanum</name>
    <dbReference type="NCBI Taxonomy" id="194963"/>
    <lineage>
        <taxon>Bacteria</taxon>
        <taxon>Pseudomonadati</taxon>
        <taxon>Pseudomonadota</taxon>
        <taxon>Alphaproteobacteria</taxon>
        <taxon>Hyphomicrobiales</taxon>
        <taxon>Rhizobiaceae</taxon>
        <taxon>Sinorhizobium/Ensifer group</taxon>
        <taxon>Sinorhizobium</taxon>
    </lineage>
</organism>
<reference evidence="7 8" key="1">
    <citation type="journal article" date="2014" name="Syst. Appl. Microbiol.">
        <title>Microsymbionts of Phaseolus vulgaris in acid and alkaline soils of Mexico.</title>
        <authorList>
            <person name="Verastegui-Valdes M.M."/>
            <person name="Zhang Y.J."/>
            <person name="Rivera-Orduna F.N."/>
            <person name="Cheng H.P."/>
            <person name="Sui X.H."/>
            <person name="Wang E.T."/>
        </authorList>
    </citation>
    <scope>NUCLEOTIDE SEQUENCE [LARGE SCALE GENOMIC DNA]</scope>
    <source>
        <strain evidence="7 8">FG01</strain>
    </source>
</reference>
<keyword evidence="7" id="KW-0255">Endonuclease</keyword>
<dbReference type="PROSITE" id="PS00092">
    <property type="entry name" value="N6_MTASE"/>
    <property type="match status" value="1"/>
</dbReference>
<gene>
    <name evidence="7" type="ORF">ATY31_03665</name>
</gene>
<dbReference type="Proteomes" id="UP000237511">
    <property type="component" value="Unassembled WGS sequence"/>
</dbReference>
<evidence type="ECO:0000256" key="2">
    <source>
        <dbReference type="ARBA" id="ARBA00022603"/>
    </source>
</evidence>
<sequence length="1355" mass="152358">MIEGIFQGSLFTSDFLTQSIVDNADWKSVSDHDVDALAADLAAAFSSFPIGQTPNETRTEDDLIWPILRRLGWSHAMRQQNLTVKGRDDVPDGLLFADAATKTQADRSPEEWRRYQFGLAIVESKRWRRPLDRQSGRRGEELAPSTQMLRYLRRVDDLTTGNLRWGILTNGGRWRLYYSGARSVSEQFFEIDLAAVLGISGSGDNLVALDGELRRHALRVFALMFRREAFLPSATDPRTFHFRALEEGKFYEERVAADLSNLVFDHIYPLLARSIANSAADAPLEDVREAALILLYRLLFILYAEDRNLLPVNDRRYDDYGLRDRVRLDVGDRKDRGDTFSTTAARYWSVLDDLCRAIDEGDSSIGLPPYNGGLFDSERTPLLRRVRLSDSIMAEVIDKLSFERADGARKYINYRDLTVQQLGSIYERLLEHEVIRDGDIVDIRPNIFARKSSGSYYTPDDLVALIIRETLEPLIEVRLAAFREKAEELAASDQDEGRKLGILRRFDPAEKLLDLKICDPAMGSGHFLVSLVDYLADQVITAIAETETIVEWADYISPLADRIEGIRSTILGHAEERRWTVDPEQLDDRHIIRRMVLKRCVYGVDKNQMAVELAKVALWLHSFTVGAPLSFLDHHLRCGDSLFGSWVKTGIEKATAYGSPLLLHEPVKTALGSAASMQTIEGLPDAEIAEAHRSQEIFEGVQVMTAPLNAFLSLLHAIEWQDLKGKDNAKAIQGFFDGSFGDPVEIALGRRKPQVRDDYGRRFVEILTTARELITEERFLHWQVAFPGVWGDWASDGLTGGFDAIIGNPPWDRMKLQQVEWFAARRREIALVQKAADRKKMVAELESTGDPLTADYKKASARAEMAVKIARKSGNYPLLSGGDVNIYSLFVERAMALVKDSGMVGLLTPIGIGADKTAAEFFSFASQAKRVKAFLSFENKSGWLFQDVHHEDQPTIIVLTGGERLFEKFKYAVKLTELPKDGSSRLSYIDSEDCRRVNPNTGTVPIYRASQSGDLLSQIYARLPILVEREGNMEIKVWPVKYATMFHMTSASGLFRTKQELIENEGGYPLGGQVYGTSSGKWLPLFEGKMISTFNHRYAGVRANSGSVSGQGVAVHASVEELQNPDFVPEPRYWVAESEMKFAGEYFLAFNDVCNTNNKRSLIAALVPRSGYGNKLPFLAPVGDFGAYDAALLLGNLCSIVCDFTARQKIQSRNLNKYILEQLPVVPSQSYNEVMFGDKTAGQIVRDAVLELTYTAHDMAPFARDIGYVKESGEIRPPFAWSEERRLKLRAKLDAVFFHLYGIKDRDDVRYIYSTFPTLERAEKEAYHGHYRSCELCLAYLNALAAGDPDADIAL</sequence>
<comment type="catalytic activity">
    <reaction evidence="5">
        <text>a 2'-deoxyadenosine in DNA + S-adenosyl-L-methionine = an N(6)-methyl-2'-deoxyadenosine in DNA + S-adenosyl-L-homocysteine + H(+)</text>
        <dbReference type="Rhea" id="RHEA:15197"/>
        <dbReference type="Rhea" id="RHEA-COMP:12418"/>
        <dbReference type="Rhea" id="RHEA-COMP:12419"/>
        <dbReference type="ChEBI" id="CHEBI:15378"/>
        <dbReference type="ChEBI" id="CHEBI:57856"/>
        <dbReference type="ChEBI" id="CHEBI:59789"/>
        <dbReference type="ChEBI" id="CHEBI:90615"/>
        <dbReference type="ChEBI" id="CHEBI:90616"/>
        <dbReference type="EC" id="2.1.1.72"/>
    </reaction>
</comment>
<evidence type="ECO:0000256" key="5">
    <source>
        <dbReference type="ARBA" id="ARBA00047942"/>
    </source>
</evidence>
<keyword evidence="3" id="KW-0808">Transferase</keyword>
<dbReference type="InterPro" id="IPR002052">
    <property type="entry name" value="DNA_methylase_N6_adenine_CS"/>
</dbReference>
<protein>
    <recommendedName>
        <fullName evidence="1">site-specific DNA-methyltransferase (adenine-specific)</fullName>
        <ecNumber evidence="1">2.1.1.72</ecNumber>
    </recommendedName>
</protein>